<dbReference type="PANTHER" id="PTHR40841:SF2">
    <property type="entry name" value="SIDEROPHORE-DEGRADING ESTERASE (EUROFUNG)"/>
    <property type="match status" value="1"/>
</dbReference>
<evidence type="ECO:0000256" key="2">
    <source>
        <dbReference type="ARBA" id="ARBA00022801"/>
    </source>
</evidence>
<keyword evidence="2" id="KW-0378">Hydrolase</keyword>
<evidence type="ECO:0000313" key="3">
    <source>
        <dbReference type="EMBL" id="KAF5850330.1"/>
    </source>
</evidence>
<protein>
    <recommendedName>
        <fullName evidence="5">Siderophore esteras-like protein IroE-like protein</fullName>
    </recommendedName>
</protein>
<dbReference type="EMBL" id="WNKQ01000007">
    <property type="protein sequence ID" value="KAF5850330.1"/>
    <property type="molecule type" value="Genomic_DNA"/>
</dbReference>
<evidence type="ECO:0000256" key="1">
    <source>
        <dbReference type="ARBA" id="ARBA00005622"/>
    </source>
</evidence>
<dbReference type="GO" id="GO:0016788">
    <property type="term" value="F:hydrolase activity, acting on ester bonds"/>
    <property type="evidence" value="ECO:0007669"/>
    <property type="project" value="TreeGrafter"/>
</dbReference>
<proteinExistence type="inferred from homology"/>
<dbReference type="InterPro" id="IPR000801">
    <property type="entry name" value="Esterase-like"/>
</dbReference>
<dbReference type="AlphaFoldDB" id="A0A8H5ZJL3"/>
<dbReference type="PANTHER" id="PTHR40841">
    <property type="entry name" value="SIDEROPHORE TRIACETYLFUSARININE C ESTERASE"/>
    <property type="match status" value="1"/>
</dbReference>
<gene>
    <name evidence="3" type="ORF">GGP41_002589</name>
</gene>
<evidence type="ECO:0008006" key="5">
    <source>
        <dbReference type="Google" id="ProtNLM"/>
    </source>
</evidence>
<name>A0A8H5ZJL3_COCSA</name>
<comment type="caution">
    <text evidence="3">The sequence shown here is derived from an EMBL/GenBank/DDBJ whole genome shotgun (WGS) entry which is preliminary data.</text>
</comment>
<dbReference type="InterPro" id="IPR052558">
    <property type="entry name" value="Siderophore_Hydrolase_D"/>
</dbReference>
<sequence>MNTIDTTMNLSSAWQFNPIATSWPTNVLPNLAFWTATNGSWEYQIQLSWPLNWTSREETSVVETMYILDGNALGLTATESLRRRRPVEFNMPDCIVVSIGYPETLPDSPYSSQRSYDFQPPVCEACPAPAIPGVPSNADGFIEFIDTALRPWIRGSAFPKAEFDRDALYGHSFGGLFVLYALTVRPDLFDTFLSASPALTFNDGYVFNYTEFLAPLVTPGSANTTNGTKPAFQISYGALEQDPVQRRTETDEEFEFRKGILVAQQMTTLSRKLYSVLEESPALRDVSLREYPFSDHAAVGAAALADGIDYFLDWCSAKYC</sequence>
<evidence type="ECO:0000313" key="4">
    <source>
        <dbReference type="Proteomes" id="UP000624244"/>
    </source>
</evidence>
<dbReference type="Gene3D" id="3.40.50.1820">
    <property type="entry name" value="alpha/beta hydrolase"/>
    <property type="match status" value="1"/>
</dbReference>
<comment type="similarity">
    <text evidence="1">Belongs to the esterase D family.</text>
</comment>
<reference evidence="3" key="1">
    <citation type="submission" date="2019-11" db="EMBL/GenBank/DDBJ databases">
        <title>Bipolaris sorokiniana Genome sequencing.</title>
        <authorList>
            <person name="Wang H."/>
        </authorList>
    </citation>
    <scope>NUCLEOTIDE SEQUENCE</scope>
</reference>
<dbReference type="Proteomes" id="UP000624244">
    <property type="component" value="Unassembled WGS sequence"/>
</dbReference>
<dbReference type="InterPro" id="IPR029058">
    <property type="entry name" value="AB_hydrolase_fold"/>
</dbReference>
<organism evidence="3 4">
    <name type="scientific">Cochliobolus sativus</name>
    <name type="common">Common root rot and spot blotch fungus</name>
    <name type="synonym">Bipolaris sorokiniana</name>
    <dbReference type="NCBI Taxonomy" id="45130"/>
    <lineage>
        <taxon>Eukaryota</taxon>
        <taxon>Fungi</taxon>
        <taxon>Dikarya</taxon>
        <taxon>Ascomycota</taxon>
        <taxon>Pezizomycotina</taxon>
        <taxon>Dothideomycetes</taxon>
        <taxon>Pleosporomycetidae</taxon>
        <taxon>Pleosporales</taxon>
        <taxon>Pleosporineae</taxon>
        <taxon>Pleosporaceae</taxon>
        <taxon>Bipolaris</taxon>
    </lineage>
</organism>
<accession>A0A8H5ZJL3</accession>
<dbReference type="Pfam" id="PF00756">
    <property type="entry name" value="Esterase"/>
    <property type="match status" value="1"/>
</dbReference>
<dbReference type="SUPFAM" id="SSF53474">
    <property type="entry name" value="alpha/beta-Hydrolases"/>
    <property type="match status" value="1"/>
</dbReference>